<organism evidence="1 2">
    <name type="scientific">Oopsacas minuta</name>
    <dbReference type="NCBI Taxonomy" id="111878"/>
    <lineage>
        <taxon>Eukaryota</taxon>
        <taxon>Metazoa</taxon>
        <taxon>Porifera</taxon>
        <taxon>Hexactinellida</taxon>
        <taxon>Hexasterophora</taxon>
        <taxon>Lyssacinosida</taxon>
        <taxon>Leucopsacidae</taxon>
        <taxon>Oopsacas</taxon>
    </lineage>
</organism>
<proteinExistence type="predicted"/>
<reference evidence="1 2" key="1">
    <citation type="journal article" date="2023" name="BMC Biol.">
        <title>The compact genome of the sponge Oopsacas minuta (Hexactinellida) is lacking key metazoan core genes.</title>
        <authorList>
            <person name="Santini S."/>
            <person name="Schenkelaars Q."/>
            <person name="Jourda C."/>
            <person name="Duchesne M."/>
            <person name="Belahbib H."/>
            <person name="Rocher C."/>
            <person name="Selva M."/>
            <person name="Riesgo A."/>
            <person name="Vervoort M."/>
            <person name="Leys S.P."/>
            <person name="Kodjabachian L."/>
            <person name="Le Bivic A."/>
            <person name="Borchiellini C."/>
            <person name="Claverie J.M."/>
            <person name="Renard E."/>
        </authorList>
    </citation>
    <scope>NUCLEOTIDE SEQUENCE [LARGE SCALE GENOMIC DNA]</scope>
    <source>
        <strain evidence="1">SPO-2</strain>
    </source>
</reference>
<dbReference type="SUPFAM" id="SSF49599">
    <property type="entry name" value="TRAF domain-like"/>
    <property type="match status" value="1"/>
</dbReference>
<dbReference type="AlphaFoldDB" id="A0AAV7JB74"/>
<keyword evidence="2" id="KW-1185">Reference proteome</keyword>
<evidence type="ECO:0000313" key="2">
    <source>
        <dbReference type="Proteomes" id="UP001165289"/>
    </source>
</evidence>
<gene>
    <name evidence="1" type="ORF">LOD99_13222</name>
</gene>
<dbReference type="Proteomes" id="UP001165289">
    <property type="component" value="Unassembled WGS sequence"/>
</dbReference>
<accession>A0AAV7JB74</accession>
<name>A0AAV7JB74_9METZ</name>
<evidence type="ECO:0000313" key="1">
    <source>
        <dbReference type="EMBL" id="KAI6645967.1"/>
    </source>
</evidence>
<sequence length="154" mass="17847">MHIKFSHPIKKCVGCSEFFVPQKFANHAKNCFFEPKNSCICPFCEIKIPMNNLSEHVLTHPIAECPLCNKDIPQKEAELHMESCYLEKVNDCEESVLGTLFNCPICRQRYSFEKMPEHIIKNHLSLNCVFCYMVMSLEEMRGHVVVCSQKKSNE</sequence>
<comment type="caution">
    <text evidence="1">The sequence shown here is derived from an EMBL/GenBank/DDBJ whole genome shotgun (WGS) entry which is preliminary data.</text>
</comment>
<dbReference type="SUPFAM" id="SSF57850">
    <property type="entry name" value="RING/U-box"/>
    <property type="match status" value="1"/>
</dbReference>
<dbReference type="EMBL" id="JAKMXF010000365">
    <property type="protein sequence ID" value="KAI6645967.1"/>
    <property type="molecule type" value="Genomic_DNA"/>
</dbReference>
<protein>
    <submittedName>
        <fullName evidence="1">Uncharacterized protein</fullName>
    </submittedName>
</protein>